<dbReference type="EMBL" id="LT934122">
    <property type="protein sequence ID" value="VAI58134.1"/>
    <property type="molecule type" value="Genomic_DNA"/>
</dbReference>
<dbReference type="PANTHER" id="PTHR15830">
    <property type="entry name" value="TELOMERE LENGTH REGULATION PROTEIN TEL2 FAMILY MEMBER"/>
    <property type="match status" value="1"/>
</dbReference>
<dbReference type="InterPro" id="IPR051970">
    <property type="entry name" value="TEL2_Regulation"/>
</dbReference>
<keyword evidence="3" id="KW-1185">Reference proteome</keyword>
<dbReference type="GO" id="GO:0005829">
    <property type="term" value="C:cytosol"/>
    <property type="evidence" value="ECO:0007669"/>
    <property type="project" value="TreeGrafter"/>
</dbReference>
<dbReference type="Proteomes" id="UP000324705">
    <property type="component" value="Chromosome 6B"/>
</dbReference>
<keyword evidence="1" id="KW-0812">Transmembrane</keyword>
<gene>
    <name evidence="2" type="ORF">TRITD_6Bv1G125790</name>
</gene>
<dbReference type="Gramene" id="TRITD6Bv1G125790.7">
    <property type="protein sequence ID" value="TRITD6Bv1G125790.7"/>
    <property type="gene ID" value="TRITD6Bv1G125790"/>
</dbReference>
<organism evidence="2 3">
    <name type="scientific">Triticum turgidum subsp. durum</name>
    <name type="common">Durum wheat</name>
    <name type="synonym">Triticum durum</name>
    <dbReference type="NCBI Taxonomy" id="4567"/>
    <lineage>
        <taxon>Eukaryota</taxon>
        <taxon>Viridiplantae</taxon>
        <taxon>Streptophyta</taxon>
        <taxon>Embryophyta</taxon>
        <taxon>Tracheophyta</taxon>
        <taxon>Spermatophyta</taxon>
        <taxon>Magnoliopsida</taxon>
        <taxon>Liliopsida</taxon>
        <taxon>Poales</taxon>
        <taxon>Poaceae</taxon>
        <taxon>BOP clade</taxon>
        <taxon>Pooideae</taxon>
        <taxon>Triticodae</taxon>
        <taxon>Triticeae</taxon>
        <taxon>Triticinae</taxon>
        <taxon>Triticum</taxon>
    </lineage>
</organism>
<accession>A0A9R1BB57</accession>
<proteinExistence type="predicted"/>
<reference evidence="2 3" key="1">
    <citation type="submission" date="2017-09" db="EMBL/GenBank/DDBJ databases">
        <authorList>
            <consortium name="International Durum Wheat Genome Sequencing Consortium (IDWGSC)"/>
            <person name="Milanesi L."/>
        </authorList>
    </citation>
    <scope>NUCLEOTIDE SEQUENCE [LARGE SCALE GENOMIC DNA]</scope>
    <source>
        <strain evidence="3">cv. Svevo</strain>
    </source>
</reference>
<evidence type="ECO:0000313" key="3">
    <source>
        <dbReference type="Proteomes" id="UP000324705"/>
    </source>
</evidence>
<protein>
    <submittedName>
        <fullName evidence="2">Uncharacterized protein</fullName>
    </submittedName>
</protein>
<dbReference type="GO" id="GO:0051879">
    <property type="term" value="F:Hsp90 protein binding"/>
    <property type="evidence" value="ECO:0007669"/>
    <property type="project" value="TreeGrafter"/>
</dbReference>
<name>A0A9R1BB57_TRITD</name>
<dbReference type="PANTHER" id="PTHR15830:SF10">
    <property type="entry name" value="TELOMERE LENGTH REGULATION PROTEIN TEL2 HOMOLOG"/>
    <property type="match status" value="1"/>
</dbReference>
<keyword evidence="1" id="KW-0472">Membrane</keyword>
<dbReference type="GO" id="GO:0042162">
    <property type="term" value="F:telomeric DNA binding"/>
    <property type="evidence" value="ECO:0007669"/>
    <property type="project" value="TreeGrafter"/>
</dbReference>
<dbReference type="AlphaFoldDB" id="A0A9R1BB57"/>
<feature type="transmembrane region" description="Helical" evidence="1">
    <location>
        <begin position="48"/>
        <end position="66"/>
    </location>
</feature>
<evidence type="ECO:0000313" key="2">
    <source>
        <dbReference type="EMBL" id="VAI58134.1"/>
    </source>
</evidence>
<dbReference type="GO" id="GO:0051083">
    <property type="term" value="P:'de novo' cotranslational protein folding"/>
    <property type="evidence" value="ECO:0007669"/>
    <property type="project" value="TreeGrafter"/>
</dbReference>
<evidence type="ECO:0000256" key="1">
    <source>
        <dbReference type="SAM" id="Phobius"/>
    </source>
</evidence>
<keyword evidence="1" id="KW-1133">Transmembrane helix</keyword>
<sequence>MNGHMKGQQIAIHGSTEIISVLSLSHDERESWRRAFYHGPAFPTMSKILLGSIWFLFTIPLPCFGWPDIALKWLRQIHNTARKEVYDSFFVRGPPTEVIQALVPALSQNENSKEDHNIFCLNIERLLVLCLLENKGVGQIVAEFMFFNKHNDGVLNPDRTIFISRVAQLLASVPDKARMGASSALTSSYPFSSVVSQLLVRAEEAAIESSANKDANEQDTLSSVLLFVGEVLSRVSRRGSTGKF</sequence>